<dbReference type="KEGG" id="pswu:SY83_05915"/>
<proteinExistence type="inferred from homology"/>
<keyword evidence="3" id="KW-0813">Transport</keyword>
<dbReference type="Pfam" id="PF03845">
    <property type="entry name" value="Spore_permease"/>
    <property type="match status" value="1"/>
</dbReference>
<organism evidence="9 10">
    <name type="scientific">Paenibacillus swuensis</name>
    <dbReference type="NCBI Taxonomy" id="1178515"/>
    <lineage>
        <taxon>Bacteria</taxon>
        <taxon>Bacillati</taxon>
        <taxon>Bacillota</taxon>
        <taxon>Bacilli</taxon>
        <taxon>Bacillales</taxon>
        <taxon>Paenibacillaceae</taxon>
        <taxon>Paenibacillus</taxon>
    </lineage>
</organism>
<dbReference type="InterPro" id="IPR004761">
    <property type="entry name" value="Spore_GerAB"/>
</dbReference>
<feature type="transmembrane region" description="Helical" evidence="8">
    <location>
        <begin position="186"/>
        <end position="207"/>
    </location>
</feature>
<evidence type="ECO:0000256" key="7">
    <source>
        <dbReference type="ARBA" id="ARBA00023136"/>
    </source>
</evidence>
<feature type="transmembrane region" description="Helical" evidence="8">
    <location>
        <begin position="42"/>
        <end position="61"/>
    </location>
</feature>
<feature type="transmembrane region" description="Helical" evidence="8">
    <location>
        <begin position="219"/>
        <end position="240"/>
    </location>
</feature>
<evidence type="ECO:0000256" key="6">
    <source>
        <dbReference type="ARBA" id="ARBA00022989"/>
    </source>
</evidence>
<dbReference type="RefSeq" id="WP_068605151.1">
    <property type="nucleotide sequence ID" value="NZ_CP011388.1"/>
</dbReference>
<evidence type="ECO:0000256" key="2">
    <source>
        <dbReference type="ARBA" id="ARBA00007998"/>
    </source>
</evidence>
<accession>A0A172TG79</accession>
<protein>
    <submittedName>
        <fullName evidence="9">Uncharacterized protein</fullName>
    </submittedName>
</protein>
<feature type="transmembrane region" description="Helical" evidence="8">
    <location>
        <begin position="305"/>
        <end position="322"/>
    </location>
</feature>
<sequence>MKIMKRDEMNLTQYILYIYKTQIGIGILTLPRLLMEEGNTDGWISIIISYVITIAVSYMIIRIMERFPTMTLFEVLNCLFGRWIGGLLRWVWVIYMFLAAFTVLFTTIFIIHVWILRNTASWIVMAAYLVPLFLVARSPMQIQGRYAEFVFISSLWMYPMLFFPLNDSQLLNLLPVFKEGLLPIMKAVKISILPYLGFELAFFLYPFLIQKKSAFKGIVIANTMSLALYLLVTLVAFVYFSNEGLKDYYWPTLQLLKTIKFTFIERFEIVFLSFYLITLSQTIAPYLHFSTVGMSWGPRFRSNQVSLVCSAAGMFTLSVFYSPSYHELEQLSSLYNYTGLVMAFGFPCLLGLYLLCVPGAARKGERRT</sequence>
<reference evidence="9 10" key="1">
    <citation type="submission" date="2015-01" db="EMBL/GenBank/DDBJ databases">
        <title>Paenibacillus swuensis/DY6/whole genome sequencing.</title>
        <authorList>
            <person name="Kim M.K."/>
            <person name="Srinivasan S."/>
            <person name="Lee J.-J."/>
        </authorList>
    </citation>
    <scope>NUCLEOTIDE SEQUENCE [LARGE SCALE GENOMIC DNA]</scope>
    <source>
        <strain evidence="9 10">DY6</strain>
    </source>
</reference>
<comment type="similarity">
    <text evidence="2">Belongs to the amino acid-polyamine-organocation (APC) superfamily. Spore germination protein (SGP) (TC 2.A.3.9) family.</text>
</comment>
<evidence type="ECO:0000313" key="9">
    <source>
        <dbReference type="EMBL" id="ANE45904.1"/>
    </source>
</evidence>
<keyword evidence="4" id="KW-0309">Germination</keyword>
<dbReference type="AlphaFoldDB" id="A0A172TG79"/>
<feature type="transmembrane region" description="Helical" evidence="8">
    <location>
        <begin position="12"/>
        <end position="30"/>
    </location>
</feature>
<feature type="transmembrane region" description="Helical" evidence="8">
    <location>
        <begin position="334"/>
        <end position="357"/>
    </location>
</feature>
<keyword evidence="10" id="KW-1185">Reference proteome</keyword>
<dbReference type="NCBIfam" id="TIGR00912">
    <property type="entry name" value="2A0309"/>
    <property type="match status" value="1"/>
</dbReference>
<evidence type="ECO:0000313" key="10">
    <source>
        <dbReference type="Proteomes" id="UP000076927"/>
    </source>
</evidence>
<dbReference type="EMBL" id="CP011388">
    <property type="protein sequence ID" value="ANE45904.1"/>
    <property type="molecule type" value="Genomic_DNA"/>
</dbReference>
<evidence type="ECO:0000256" key="3">
    <source>
        <dbReference type="ARBA" id="ARBA00022448"/>
    </source>
</evidence>
<feature type="transmembrane region" description="Helical" evidence="8">
    <location>
        <begin position="90"/>
        <end position="114"/>
    </location>
</feature>
<gene>
    <name evidence="9" type="ORF">SY83_05915</name>
</gene>
<dbReference type="Gene3D" id="1.20.1740.10">
    <property type="entry name" value="Amino acid/polyamine transporter I"/>
    <property type="match status" value="1"/>
</dbReference>
<dbReference type="PANTHER" id="PTHR34975">
    <property type="entry name" value="SPORE GERMINATION PROTEIN A2"/>
    <property type="match status" value="1"/>
</dbReference>
<dbReference type="PANTHER" id="PTHR34975:SF2">
    <property type="entry name" value="SPORE GERMINATION PROTEIN A2"/>
    <property type="match status" value="1"/>
</dbReference>
<evidence type="ECO:0000256" key="4">
    <source>
        <dbReference type="ARBA" id="ARBA00022544"/>
    </source>
</evidence>
<dbReference type="STRING" id="1178515.SY83_05915"/>
<keyword evidence="6 8" id="KW-1133">Transmembrane helix</keyword>
<evidence type="ECO:0000256" key="8">
    <source>
        <dbReference type="SAM" id="Phobius"/>
    </source>
</evidence>
<keyword evidence="7 8" id="KW-0472">Membrane</keyword>
<feature type="transmembrane region" description="Helical" evidence="8">
    <location>
        <begin position="120"/>
        <end position="137"/>
    </location>
</feature>
<dbReference type="GO" id="GO:0016020">
    <property type="term" value="C:membrane"/>
    <property type="evidence" value="ECO:0007669"/>
    <property type="project" value="UniProtKB-SubCell"/>
</dbReference>
<feature type="transmembrane region" description="Helical" evidence="8">
    <location>
        <begin position="269"/>
        <end position="293"/>
    </location>
</feature>
<evidence type="ECO:0000256" key="1">
    <source>
        <dbReference type="ARBA" id="ARBA00004141"/>
    </source>
</evidence>
<dbReference type="GO" id="GO:0009847">
    <property type="term" value="P:spore germination"/>
    <property type="evidence" value="ECO:0007669"/>
    <property type="project" value="InterPro"/>
</dbReference>
<dbReference type="PATRIC" id="fig|1178515.4.peg.1182"/>
<comment type="subcellular location">
    <subcellularLocation>
        <location evidence="1">Membrane</location>
        <topology evidence="1">Multi-pass membrane protein</topology>
    </subcellularLocation>
</comment>
<name>A0A172TG79_9BACL</name>
<evidence type="ECO:0000256" key="5">
    <source>
        <dbReference type="ARBA" id="ARBA00022692"/>
    </source>
</evidence>
<dbReference type="Proteomes" id="UP000076927">
    <property type="component" value="Chromosome"/>
</dbReference>
<keyword evidence="5 8" id="KW-0812">Transmembrane</keyword>
<feature type="transmembrane region" description="Helical" evidence="8">
    <location>
        <begin position="149"/>
        <end position="166"/>
    </location>
</feature>